<dbReference type="EMBL" id="SCWA01000010">
    <property type="protein sequence ID" value="TDL97719.1"/>
    <property type="molecule type" value="Genomic_DNA"/>
</dbReference>
<sequence>MISEDFFMGRDSMKTIVKQLKVEDKVLCEQVHFTVSEGEHIALIGHNGVGKSTLLYQLRDDYDAVILEQETMSDDVVMDYILSVRPDIYAVKQRIVDDYEAISDYIELSGYELENTVITYIKKFGMAESLIERAVNTLSGGEQTKVSLIRLLVSGKDWFLFDEPTNHIDQETKAWLIDWMQEAGQTILFASHDRDFINQTATKIIEMTADRTYTYQMNYDDYAVEKERQDRENAALIQKENKEKQKMRRMIQEMKEWHHEASAKASVRNPGEQKKVAKIAKRYKTKEHQLEQKLTGFTAQRDKQPRTEYDLKHSGFRGRYLVQAENISLKFGEKVLFTDVSFQIKPGDKIALTGKNGSGKTSLLKLLLNELEPDTGSLQLNPNVKIGYFSQQLENLNDANTVLEEVQSLNIASASEVRTILASFRFGADRMDDQVAYLSMGEKCRLSFIKLYFSEANLLLLDEPTNYFDIEMQGLIEAMLQKFEGAILFISHDPYFCEAVSTRQWKIEQQSLIDLNLVGEKAENEELLNNFYKLDDILE</sequence>
<evidence type="ECO:0000259" key="4">
    <source>
        <dbReference type="PROSITE" id="PS50893"/>
    </source>
</evidence>
<dbReference type="InterPro" id="IPR027417">
    <property type="entry name" value="P-loop_NTPase"/>
</dbReference>
<dbReference type="CDD" id="cd03221">
    <property type="entry name" value="ABCF_EF-3"/>
    <property type="match status" value="1"/>
</dbReference>
<evidence type="ECO:0000313" key="5">
    <source>
        <dbReference type="EMBL" id="TDL97719.1"/>
    </source>
</evidence>
<dbReference type="InterPro" id="IPR003439">
    <property type="entry name" value="ABC_transporter-like_ATP-bd"/>
</dbReference>
<dbReference type="Proteomes" id="UP000295310">
    <property type="component" value="Unassembled WGS sequence"/>
</dbReference>
<reference evidence="5 6" key="1">
    <citation type="submission" date="2019-01" db="EMBL/GenBank/DDBJ databases">
        <title>Draft genome sequences of the type strains of six Macrococcus species.</title>
        <authorList>
            <person name="Mazhar S."/>
            <person name="Altermann E."/>
            <person name="Hill C."/>
            <person name="Mcauliffe O."/>
        </authorList>
    </citation>
    <scope>NUCLEOTIDE SEQUENCE [LARGE SCALE GENOMIC DNA]</scope>
    <source>
        <strain evidence="5 6">CCM4811</strain>
    </source>
</reference>
<dbReference type="InterPro" id="IPR050611">
    <property type="entry name" value="ABCF"/>
</dbReference>
<dbReference type="AlphaFoldDB" id="A0A4R6BDB1"/>
<evidence type="ECO:0000256" key="1">
    <source>
        <dbReference type="ARBA" id="ARBA00022737"/>
    </source>
</evidence>
<dbReference type="PROSITE" id="PS00211">
    <property type="entry name" value="ABC_TRANSPORTER_1"/>
    <property type="match status" value="1"/>
</dbReference>
<feature type="domain" description="ABC transporter" evidence="4">
    <location>
        <begin position="322"/>
        <end position="534"/>
    </location>
</feature>
<dbReference type="SMART" id="SM00382">
    <property type="entry name" value="AAA"/>
    <property type="match status" value="2"/>
</dbReference>
<proteinExistence type="predicted"/>
<dbReference type="PANTHER" id="PTHR19211">
    <property type="entry name" value="ATP-BINDING TRANSPORT PROTEIN-RELATED"/>
    <property type="match status" value="1"/>
</dbReference>
<dbReference type="PANTHER" id="PTHR19211:SF14">
    <property type="entry name" value="ATP-BINDING CASSETTE SUB-FAMILY F MEMBER 1"/>
    <property type="match status" value="1"/>
</dbReference>
<keyword evidence="3 5" id="KW-0067">ATP-binding</keyword>
<dbReference type="GO" id="GO:0005524">
    <property type="term" value="F:ATP binding"/>
    <property type="evidence" value="ECO:0007669"/>
    <property type="project" value="UniProtKB-KW"/>
</dbReference>
<dbReference type="Gene3D" id="3.40.50.300">
    <property type="entry name" value="P-loop containing nucleotide triphosphate hydrolases"/>
    <property type="match status" value="2"/>
</dbReference>
<evidence type="ECO:0000313" key="6">
    <source>
        <dbReference type="Proteomes" id="UP000295310"/>
    </source>
</evidence>
<accession>A0A4R6BDB1</accession>
<protein>
    <submittedName>
        <fullName evidence="5">ABC-F family ATP-binding cassette domain-containing protein</fullName>
    </submittedName>
</protein>
<dbReference type="InterPro" id="IPR017871">
    <property type="entry name" value="ABC_transporter-like_CS"/>
</dbReference>
<dbReference type="NCBIfam" id="NF000355">
    <property type="entry name" value="ribo_prot_ABC_F"/>
    <property type="match status" value="1"/>
</dbReference>
<keyword evidence="6" id="KW-1185">Reference proteome</keyword>
<dbReference type="FunFam" id="3.40.50.300:FF:000011">
    <property type="entry name" value="Putative ABC transporter ATP-binding component"/>
    <property type="match status" value="1"/>
</dbReference>
<dbReference type="SUPFAM" id="SSF52540">
    <property type="entry name" value="P-loop containing nucleoside triphosphate hydrolases"/>
    <property type="match status" value="2"/>
</dbReference>
<dbReference type="Pfam" id="PF00005">
    <property type="entry name" value="ABC_tran"/>
    <property type="match status" value="2"/>
</dbReference>
<dbReference type="GO" id="GO:0016887">
    <property type="term" value="F:ATP hydrolysis activity"/>
    <property type="evidence" value="ECO:0007669"/>
    <property type="project" value="InterPro"/>
</dbReference>
<comment type="caution">
    <text evidence="5">The sequence shown here is derived from an EMBL/GenBank/DDBJ whole genome shotgun (WGS) entry which is preliminary data.</text>
</comment>
<dbReference type="PROSITE" id="PS50893">
    <property type="entry name" value="ABC_TRANSPORTER_2"/>
    <property type="match status" value="2"/>
</dbReference>
<dbReference type="InterPro" id="IPR003593">
    <property type="entry name" value="AAA+_ATPase"/>
</dbReference>
<keyword evidence="2" id="KW-0547">Nucleotide-binding</keyword>
<dbReference type="OrthoDB" id="9760950at2"/>
<gene>
    <name evidence="5" type="ORF">ERX27_06490</name>
</gene>
<feature type="domain" description="ABC transporter" evidence="4">
    <location>
        <begin position="11"/>
        <end position="234"/>
    </location>
</feature>
<evidence type="ECO:0000256" key="2">
    <source>
        <dbReference type="ARBA" id="ARBA00022741"/>
    </source>
</evidence>
<evidence type="ECO:0000256" key="3">
    <source>
        <dbReference type="ARBA" id="ARBA00022840"/>
    </source>
</evidence>
<name>A0A4R6BDB1_9STAP</name>
<organism evidence="5 6">
    <name type="scientific">Macrococcus brunensis</name>
    <dbReference type="NCBI Taxonomy" id="198483"/>
    <lineage>
        <taxon>Bacteria</taxon>
        <taxon>Bacillati</taxon>
        <taxon>Bacillota</taxon>
        <taxon>Bacilli</taxon>
        <taxon>Bacillales</taxon>
        <taxon>Staphylococcaceae</taxon>
        <taxon>Macrococcus</taxon>
    </lineage>
</organism>
<keyword evidence="1" id="KW-0677">Repeat</keyword>